<dbReference type="VEuPathDB" id="FungiDB:PYU1_G000253"/>
<dbReference type="HOGENOM" id="CLU_011226_2_3_1"/>
<dbReference type="Pfam" id="PF00043">
    <property type="entry name" value="GST_C"/>
    <property type="match status" value="1"/>
</dbReference>
<dbReference type="OMA" id="IQQPMSK"/>
<evidence type="ECO:0000259" key="5">
    <source>
        <dbReference type="PROSITE" id="PS50404"/>
    </source>
</evidence>
<reference evidence="8" key="1">
    <citation type="journal article" date="2010" name="Genome Biol.">
        <title>Genome sequence of the necrotrophic plant pathogen Pythium ultimum reveals original pathogenicity mechanisms and effector repertoire.</title>
        <authorList>
            <person name="Levesque C.A."/>
            <person name="Brouwer H."/>
            <person name="Cano L."/>
            <person name="Hamilton J.P."/>
            <person name="Holt C."/>
            <person name="Huitema E."/>
            <person name="Raffaele S."/>
            <person name="Robideau G.P."/>
            <person name="Thines M."/>
            <person name="Win J."/>
            <person name="Zerillo M.M."/>
            <person name="Beakes G.W."/>
            <person name="Boore J.L."/>
            <person name="Busam D."/>
            <person name="Dumas B."/>
            <person name="Ferriera S."/>
            <person name="Fuerstenberg S.I."/>
            <person name="Gachon C.M."/>
            <person name="Gaulin E."/>
            <person name="Govers F."/>
            <person name="Grenville-Briggs L."/>
            <person name="Horner N."/>
            <person name="Hostetler J."/>
            <person name="Jiang R.H."/>
            <person name="Johnson J."/>
            <person name="Krajaejun T."/>
            <person name="Lin H."/>
            <person name="Meijer H.J."/>
            <person name="Moore B."/>
            <person name="Morris P."/>
            <person name="Phuntmart V."/>
            <person name="Puiu D."/>
            <person name="Shetty J."/>
            <person name="Stajich J.E."/>
            <person name="Tripathy S."/>
            <person name="Wawra S."/>
            <person name="van West P."/>
            <person name="Whitty B.R."/>
            <person name="Coutinho P.M."/>
            <person name="Henrissat B."/>
            <person name="Martin F."/>
            <person name="Thomas P.D."/>
            <person name="Tyler B.M."/>
            <person name="De Vries R.P."/>
            <person name="Kamoun S."/>
            <person name="Yandell M."/>
            <person name="Tisserat N."/>
            <person name="Buell C.R."/>
        </authorList>
    </citation>
    <scope>NUCLEOTIDE SEQUENCE</scope>
    <source>
        <strain evidence="8">DAOM:BR144</strain>
    </source>
</reference>
<feature type="domain" description="GST C-terminal" evidence="6">
    <location>
        <begin position="87"/>
        <end position="224"/>
    </location>
</feature>
<dbReference type="InterPro" id="IPR004046">
    <property type="entry name" value="GST_C"/>
</dbReference>
<dbReference type="Gene3D" id="3.40.30.10">
    <property type="entry name" value="Glutaredoxin"/>
    <property type="match status" value="1"/>
</dbReference>
<reference evidence="8" key="2">
    <citation type="submission" date="2010-04" db="EMBL/GenBank/DDBJ databases">
        <authorList>
            <person name="Buell R."/>
            <person name="Hamilton J."/>
            <person name="Hostetler J."/>
        </authorList>
    </citation>
    <scope>NUCLEOTIDE SEQUENCE [LARGE SCALE GENOMIC DNA]</scope>
    <source>
        <strain evidence="8">DAOM:BR144</strain>
    </source>
</reference>
<dbReference type="PROSITE" id="PS50405">
    <property type="entry name" value="GST_CTER"/>
    <property type="match status" value="1"/>
</dbReference>
<evidence type="ECO:0000313" key="8">
    <source>
        <dbReference type="Proteomes" id="UP000019132"/>
    </source>
</evidence>
<dbReference type="InterPro" id="IPR036249">
    <property type="entry name" value="Thioredoxin-like_sf"/>
</dbReference>
<evidence type="ECO:0000256" key="2">
    <source>
        <dbReference type="ARBA" id="ARBA00022490"/>
    </source>
</evidence>
<organism evidence="7 8">
    <name type="scientific">Globisporangium ultimum (strain ATCC 200006 / CBS 805.95 / DAOM BR144)</name>
    <name type="common">Pythium ultimum</name>
    <dbReference type="NCBI Taxonomy" id="431595"/>
    <lineage>
        <taxon>Eukaryota</taxon>
        <taxon>Sar</taxon>
        <taxon>Stramenopiles</taxon>
        <taxon>Oomycota</taxon>
        <taxon>Peronosporomycetes</taxon>
        <taxon>Pythiales</taxon>
        <taxon>Pythiaceae</taxon>
        <taxon>Globisporangium</taxon>
    </lineage>
</organism>
<dbReference type="eggNOG" id="KOG0867">
    <property type="taxonomic scope" value="Eukaryota"/>
</dbReference>
<evidence type="ECO:0000259" key="6">
    <source>
        <dbReference type="PROSITE" id="PS50405"/>
    </source>
</evidence>
<dbReference type="SUPFAM" id="SSF52833">
    <property type="entry name" value="Thioredoxin-like"/>
    <property type="match status" value="1"/>
</dbReference>
<dbReference type="Pfam" id="PF02798">
    <property type="entry name" value="GST_N"/>
    <property type="match status" value="1"/>
</dbReference>
<dbReference type="InterPro" id="IPR010987">
    <property type="entry name" value="Glutathione-S-Trfase_C-like"/>
</dbReference>
<dbReference type="PANTHER" id="PTHR43917:SF8">
    <property type="entry name" value="GH16740P-RELATED"/>
    <property type="match status" value="1"/>
</dbReference>
<keyword evidence="8" id="KW-1185">Reference proteome</keyword>
<dbReference type="SUPFAM" id="SSF47616">
    <property type="entry name" value="GST C-terminal domain-like"/>
    <property type="match status" value="1"/>
</dbReference>
<dbReference type="Proteomes" id="UP000019132">
    <property type="component" value="Unassembled WGS sequence"/>
</dbReference>
<dbReference type="SFLD" id="SFLDS00019">
    <property type="entry name" value="Glutathione_Transferase_(cytos"/>
    <property type="match status" value="1"/>
</dbReference>
<name>K3W5L2_GLOUD</name>
<dbReference type="GO" id="GO:0006749">
    <property type="term" value="P:glutathione metabolic process"/>
    <property type="evidence" value="ECO:0007669"/>
    <property type="project" value="TreeGrafter"/>
</dbReference>
<evidence type="ECO:0000256" key="1">
    <source>
        <dbReference type="ARBA" id="ARBA00004496"/>
    </source>
</evidence>
<accession>K3W5L2</accession>
<sequence>MPVQLYANYVSQPCRALLWVLKVKDADFELVMTAPGSADLKSESFLAMNPNGLVPVLKDGDFALFESNAIFVYVAEKFGWTDLYPTDPLVRAKINEFLHWHHTNSRLFTLKIVRPVLGQKLGRELSAEDLIAIEKKDEVIDRISSLMEKFLTKDYIARTDAPTIADYIAYCEYDQLEMMGTDFSKYPKVHAWLARMKDIPYHDEVRETLGGFLKAIGMSAAAKP</sequence>
<dbReference type="SFLD" id="SFLDG00358">
    <property type="entry name" value="Main_(cytGST)"/>
    <property type="match status" value="1"/>
</dbReference>
<dbReference type="PANTHER" id="PTHR43917">
    <property type="match status" value="1"/>
</dbReference>
<keyword evidence="2" id="KW-0963">Cytoplasm</keyword>
<comment type="similarity">
    <text evidence="4">Belongs to the GST superfamily.</text>
</comment>
<evidence type="ECO:0000256" key="3">
    <source>
        <dbReference type="ARBA" id="ARBA00022679"/>
    </source>
</evidence>
<dbReference type="AlphaFoldDB" id="K3W5L2"/>
<proteinExistence type="inferred from homology"/>
<dbReference type="GO" id="GO:0004364">
    <property type="term" value="F:glutathione transferase activity"/>
    <property type="evidence" value="ECO:0007669"/>
    <property type="project" value="TreeGrafter"/>
</dbReference>
<dbReference type="PROSITE" id="PS50404">
    <property type="entry name" value="GST_NTER"/>
    <property type="match status" value="1"/>
</dbReference>
<feature type="domain" description="GST N-terminal" evidence="5">
    <location>
        <begin position="1"/>
        <end position="82"/>
    </location>
</feature>
<dbReference type="InParanoid" id="K3W5L2"/>
<keyword evidence="3" id="KW-0808">Transferase</keyword>
<dbReference type="InterPro" id="IPR040079">
    <property type="entry name" value="Glutathione_S-Trfase"/>
</dbReference>
<dbReference type="STRING" id="431595.K3W5L2"/>
<dbReference type="EnsemblProtists" id="PYU1_T000253">
    <property type="protein sequence ID" value="PYU1_T000253"/>
    <property type="gene ID" value="PYU1_G000253"/>
</dbReference>
<dbReference type="GO" id="GO:0005737">
    <property type="term" value="C:cytoplasm"/>
    <property type="evidence" value="ECO:0007669"/>
    <property type="project" value="UniProtKB-SubCell"/>
</dbReference>
<protein>
    <recommendedName>
        <fullName evidence="9">GST N-terminal domain-containing protein</fullName>
    </recommendedName>
</protein>
<dbReference type="InterPro" id="IPR004045">
    <property type="entry name" value="Glutathione_S-Trfase_N"/>
</dbReference>
<evidence type="ECO:0000256" key="4">
    <source>
        <dbReference type="RuleBase" id="RU003494"/>
    </source>
</evidence>
<evidence type="ECO:0008006" key="9">
    <source>
        <dbReference type="Google" id="ProtNLM"/>
    </source>
</evidence>
<dbReference type="Gene3D" id="1.20.1050.10">
    <property type="match status" value="1"/>
</dbReference>
<comment type="subcellular location">
    <subcellularLocation>
        <location evidence="1">Cytoplasm</location>
    </subcellularLocation>
</comment>
<dbReference type="FunFam" id="1.20.1050.10:FF:000039">
    <property type="entry name" value="Glutathione S-transferase theta-1"/>
    <property type="match status" value="1"/>
</dbReference>
<reference evidence="7" key="3">
    <citation type="submission" date="2015-02" db="UniProtKB">
        <authorList>
            <consortium name="EnsemblProtists"/>
        </authorList>
    </citation>
    <scope>IDENTIFICATION</scope>
    <source>
        <strain evidence="7">DAOM BR144</strain>
    </source>
</reference>
<dbReference type="FunFam" id="3.40.30.10:FF:000295">
    <property type="entry name" value="Glutathione S-transferase unclassified 1"/>
    <property type="match status" value="1"/>
</dbReference>
<evidence type="ECO:0000313" key="7">
    <source>
        <dbReference type="EnsemblProtists" id="PYU1_T000253"/>
    </source>
</evidence>
<dbReference type="EMBL" id="GL376636">
    <property type="status" value="NOT_ANNOTATED_CDS"/>
    <property type="molecule type" value="Genomic_DNA"/>
</dbReference>
<dbReference type="InterPro" id="IPR036282">
    <property type="entry name" value="Glutathione-S-Trfase_C_sf"/>
</dbReference>
<dbReference type="InterPro" id="IPR051369">
    <property type="entry name" value="GST_Theta"/>
</dbReference>